<dbReference type="GO" id="GO:0003700">
    <property type="term" value="F:DNA-binding transcription factor activity"/>
    <property type="evidence" value="ECO:0007669"/>
    <property type="project" value="InterPro"/>
</dbReference>
<dbReference type="PANTHER" id="PTHR46796">
    <property type="entry name" value="HTH-TYPE TRANSCRIPTIONAL ACTIVATOR RHAS-RELATED"/>
    <property type="match status" value="1"/>
</dbReference>
<dbReference type="RefSeq" id="WP_206559446.1">
    <property type="nucleotide sequence ID" value="NZ_JAFKCZ010000004.1"/>
</dbReference>
<evidence type="ECO:0000259" key="5">
    <source>
        <dbReference type="PROSITE" id="PS01124"/>
    </source>
</evidence>
<dbReference type="EMBL" id="JAFKCZ010000004">
    <property type="protein sequence ID" value="MBN7795995.1"/>
    <property type="molecule type" value="Genomic_DNA"/>
</dbReference>
<proteinExistence type="predicted"/>
<dbReference type="InterPro" id="IPR003313">
    <property type="entry name" value="AraC-bd"/>
</dbReference>
<dbReference type="Pfam" id="PF12833">
    <property type="entry name" value="HTH_18"/>
    <property type="match status" value="1"/>
</dbReference>
<comment type="caution">
    <text evidence="6">The sequence shown here is derived from an EMBL/GenBank/DDBJ whole genome shotgun (WGS) entry which is preliminary data.</text>
</comment>
<dbReference type="Gene3D" id="2.60.120.280">
    <property type="entry name" value="Regulatory protein AraC"/>
    <property type="match status" value="1"/>
</dbReference>
<name>A0A939DD16_9GAMM</name>
<keyword evidence="7" id="KW-1185">Reference proteome</keyword>
<feature type="domain" description="HTH araC/xylS-type" evidence="5">
    <location>
        <begin position="266"/>
        <end position="364"/>
    </location>
</feature>
<sequence length="365" mass="40796">MSHVQHTANALYRVLAGEDVPEAQIERASAWVQGLDTPLDHRSFMNYVRTLQGATLPASSPLAALVPHWREAWCERDGFSEADAEAFLRDYLTHLDPNLLFRAPITAGYALWNTPSLERGFAYGSHSEQAWSLLYCDRGGARLRAGGRDLAIEPGQVLLAAPGALYTLQALPEHADWGYHWVVFHAHPRWRDWLDWPHFSGQISHLRLSASAEPAITTAFSELQDCLRSGRKLAGELSHNLLEQLILRCRASLPPNSRPRLDPRIQRARDFIDAHYSENFQIQEVARAANISASRLASLFRTQCGQTVLAYRDELRMAQAAHLLRNSSLGIAAVGAAVGYPDPAFFSRTFSRHVGVTPRDYQKQG</sequence>
<evidence type="ECO:0000313" key="6">
    <source>
        <dbReference type="EMBL" id="MBN7795995.1"/>
    </source>
</evidence>
<dbReference type="PROSITE" id="PS01124">
    <property type="entry name" value="HTH_ARAC_FAMILY_2"/>
    <property type="match status" value="1"/>
</dbReference>
<evidence type="ECO:0000256" key="4">
    <source>
        <dbReference type="ARBA" id="ARBA00023163"/>
    </source>
</evidence>
<evidence type="ECO:0000256" key="1">
    <source>
        <dbReference type="ARBA" id="ARBA00023015"/>
    </source>
</evidence>
<keyword evidence="4" id="KW-0804">Transcription</keyword>
<keyword evidence="3" id="KW-0010">Activator</keyword>
<evidence type="ECO:0000256" key="3">
    <source>
        <dbReference type="ARBA" id="ARBA00023159"/>
    </source>
</evidence>
<dbReference type="InterPro" id="IPR018062">
    <property type="entry name" value="HTH_AraC-typ_CS"/>
</dbReference>
<dbReference type="GO" id="GO:0043565">
    <property type="term" value="F:sequence-specific DNA binding"/>
    <property type="evidence" value="ECO:0007669"/>
    <property type="project" value="InterPro"/>
</dbReference>
<dbReference type="InterPro" id="IPR009057">
    <property type="entry name" value="Homeodomain-like_sf"/>
</dbReference>
<protein>
    <submittedName>
        <fullName evidence="6">Helix-turn-helix domain-containing protein</fullName>
    </submittedName>
</protein>
<dbReference type="AlphaFoldDB" id="A0A939DD16"/>
<dbReference type="Gene3D" id="1.10.10.60">
    <property type="entry name" value="Homeodomain-like"/>
    <property type="match status" value="1"/>
</dbReference>
<dbReference type="InterPro" id="IPR018060">
    <property type="entry name" value="HTH_AraC"/>
</dbReference>
<dbReference type="InterPro" id="IPR037923">
    <property type="entry name" value="HTH-like"/>
</dbReference>
<dbReference type="Pfam" id="PF02311">
    <property type="entry name" value="AraC_binding"/>
    <property type="match status" value="1"/>
</dbReference>
<dbReference type="InterPro" id="IPR050204">
    <property type="entry name" value="AraC_XylS_family_regulators"/>
</dbReference>
<organism evidence="6 7">
    <name type="scientific">Parahaliea mediterranea</name>
    <dbReference type="NCBI Taxonomy" id="651086"/>
    <lineage>
        <taxon>Bacteria</taxon>
        <taxon>Pseudomonadati</taxon>
        <taxon>Pseudomonadota</taxon>
        <taxon>Gammaproteobacteria</taxon>
        <taxon>Cellvibrionales</taxon>
        <taxon>Halieaceae</taxon>
        <taxon>Parahaliea</taxon>
    </lineage>
</organism>
<dbReference type="SMART" id="SM00342">
    <property type="entry name" value="HTH_ARAC"/>
    <property type="match status" value="1"/>
</dbReference>
<gene>
    <name evidence="6" type="ORF">JYP50_05315</name>
</gene>
<keyword evidence="2" id="KW-0238">DNA-binding</keyword>
<dbReference type="Proteomes" id="UP000664303">
    <property type="component" value="Unassembled WGS sequence"/>
</dbReference>
<accession>A0A939DD16</accession>
<reference evidence="6" key="1">
    <citation type="submission" date="2021-02" db="EMBL/GenBank/DDBJ databases">
        <title>PHA producing bacteria isolated from coastal sediment in Guangdong, Shenzhen.</title>
        <authorList>
            <person name="Zheng W."/>
            <person name="Yu S."/>
            <person name="Huang Y."/>
        </authorList>
    </citation>
    <scope>NUCLEOTIDE SEQUENCE</scope>
    <source>
        <strain evidence="6">TN14-10</strain>
    </source>
</reference>
<evidence type="ECO:0000256" key="2">
    <source>
        <dbReference type="ARBA" id="ARBA00023125"/>
    </source>
</evidence>
<keyword evidence="1" id="KW-0805">Transcription regulation</keyword>
<evidence type="ECO:0000313" key="7">
    <source>
        <dbReference type="Proteomes" id="UP000664303"/>
    </source>
</evidence>
<dbReference type="SUPFAM" id="SSF46689">
    <property type="entry name" value="Homeodomain-like"/>
    <property type="match status" value="2"/>
</dbReference>
<dbReference type="PROSITE" id="PS00041">
    <property type="entry name" value="HTH_ARAC_FAMILY_1"/>
    <property type="match status" value="1"/>
</dbReference>
<dbReference type="SUPFAM" id="SSF51215">
    <property type="entry name" value="Regulatory protein AraC"/>
    <property type="match status" value="1"/>
</dbReference>